<keyword evidence="1" id="KW-0520">NAD</keyword>
<evidence type="ECO:0000313" key="4">
    <source>
        <dbReference type="Proteomes" id="UP001501074"/>
    </source>
</evidence>
<evidence type="ECO:0000313" key="3">
    <source>
        <dbReference type="EMBL" id="GAA3615760.1"/>
    </source>
</evidence>
<name>A0ABP6ZNY9_9ACTN</name>
<feature type="transmembrane region" description="Helical" evidence="1">
    <location>
        <begin position="111"/>
        <end position="133"/>
    </location>
</feature>
<feature type="transmembrane region" description="Helical" evidence="1">
    <location>
        <begin position="49"/>
        <end position="70"/>
    </location>
</feature>
<dbReference type="PANTHER" id="PTHR33269">
    <property type="entry name" value="NADH-UBIQUINONE OXIDOREDUCTASE CHAIN 6"/>
    <property type="match status" value="1"/>
</dbReference>
<dbReference type="PANTHER" id="PTHR33269:SF19">
    <property type="entry name" value="NADH-QUINONE OXIDOREDUCTASE SUBUNIT J"/>
    <property type="match status" value="1"/>
</dbReference>
<feature type="region of interest" description="Disordered" evidence="2">
    <location>
        <begin position="271"/>
        <end position="313"/>
    </location>
</feature>
<feature type="transmembrane region" description="Helical" evidence="1">
    <location>
        <begin position="23"/>
        <end position="42"/>
    </location>
</feature>
<dbReference type="InterPro" id="IPR042106">
    <property type="entry name" value="Nuo/plastoQ_OxRdtase_6_NuoJ"/>
</dbReference>
<protein>
    <recommendedName>
        <fullName evidence="1">NADH-quinone oxidoreductase subunit J</fullName>
        <ecNumber evidence="1">7.1.1.-</ecNumber>
    </recommendedName>
</protein>
<dbReference type="EMBL" id="BAAAZO010000006">
    <property type="protein sequence ID" value="GAA3615760.1"/>
    <property type="molecule type" value="Genomic_DNA"/>
</dbReference>
<dbReference type="Gene3D" id="1.20.120.1200">
    <property type="entry name" value="NADH-ubiquinone/plastoquinone oxidoreductase chain 6, subunit NuoJ"/>
    <property type="match status" value="1"/>
</dbReference>
<keyword evidence="1" id="KW-0812">Transmembrane</keyword>
<reference evidence="4" key="1">
    <citation type="journal article" date="2019" name="Int. J. Syst. Evol. Microbiol.">
        <title>The Global Catalogue of Microorganisms (GCM) 10K type strain sequencing project: providing services to taxonomists for standard genome sequencing and annotation.</title>
        <authorList>
            <consortium name="The Broad Institute Genomics Platform"/>
            <consortium name="The Broad Institute Genome Sequencing Center for Infectious Disease"/>
            <person name="Wu L."/>
            <person name="Ma J."/>
        </authorList>
    </citation>
    <scope>NUCLEOTIDE SEQUENCE [LARGE SCALE GENOMIC DNA]</scope>
    <source>
        <strain evidence="4">JCM 16902</strain>
    </source>
</reference>
<feature type="transmembrane region" description="Helical" evidence="1">
    <location>
        <begin position="159"/>
        <end position="181"/>
    </location>
</feature>
<keyword evidence="1" id="KW-1133">Transmembrane helix</keyword>
<proteinExistence type="inferred from homology"/>
<evidence type="ECO:0000256" key="1">
    <source>
        <dbReference type="RuleBase" id="RU004429"/>
    </source>
</evidence>
<evidence type="ECO:0000256" key="2">
    <source>
        <dbReference type="SAM" id="MobiDB-lite"/>
    </source>
</evidence>
<keyword evidence="4" id="KW-1185">Reference proteome</keyword>
<dbReference type="Proteomes" id="UP001501074">
    <property type="component" value="Unassembled WGS sequence"/>
</dbReference>
<accession>A0ABP6ZNY9</accession>
<comment type="similarity">
    <text evidence="1">Belongs to the complex I subunit 6 family.</text>
</comment>
<keyword evidence="1" id="KW-0472">Membrane</keyword>
<organism evidence="3 4">
    <name type="scientific">Kineosporia mesophila</name>
    <dbReference type="NCBI Taxonomy" id="566012"/>
    <lineage>
        <taxon>Bacteria</taxon>
        <taxon>Bacillati</taxon>
        <taxon>Actinomycetota</taxon>
        <taxon>Actinomycetes</taxon>
        <taxon>Kineosporiales</taxon>
        <taxon>Kineosporiaceae</taxon>
        <taxon>Kineosporia</taxon>
    </lineage>
</organism>
<feature type="compositionally biased region" description="Low complexity" evidence="2">
    <location>
        <begin position="289"/>
        <end position="307"/>
    </location>
</feature>
<comment type="subcellular location">
    <subcellularLocation>
        <location evidence="1">Cell membrane</location>
        <topology evidence="1">Multi-pass membrane protein</topology>
    </subcellularLocation>
</comment>
<comment type="caution">
    <text evidence="3">The sequence shown here is derived from an EMBL/GenBank/DDBJ whole genome shotgun (WGS) entry which is preliminary data.</text>
</comment>
<dbReference type="EC" id="7.1.1.-" evidence="1"/>
<feature type="transmembrane region" description="Helical" evidence="1">
    <location>
        <begin position="76"/>
        <end position="99"/>
    </location>
</feature>
<comment type="function">
    <text evidence="1">NDH-1 shuttles electrons from NADH, via FMN and iron-sulfur (Fe-S) centers, to quinones in the respiratory chain. Couples the redox reaction to proton translocation (for every two electrons transferred, four hydrogen ions are translocated across the cytoplasmic membrane), and thus conserves the redox energy in a proton gradient.</text>
</comment>
<dbReference type="RefSeq" id="WP_231482883.1">
    <property type="nucleotide sequence ID" value="NZ_BAAAZO010000006.1"/>
</dbReference>
<dbReference type="InterPro" id="IPR001457">
    <property type="entry name" value="NADH_UbQ/plastoQ_OxRdtase_su6"/>
</dbReference>
<keyword evidence="1" id="KW-1003">Cell membrane</keyword>
<keyword evidence="1" id="KW-0874">Quinone</keyword>
<comment type="catalytic activity">
    <reaction evidence="1">
        <text>a quinone + NADH + 5 H(+)(in) = a quinol + NAD(+) + 4 H(+)(out)</text>
        <dbReference type="Rhea" id="RHEA:57888"/>
        <dbReference type="ChEBI" id="CHEBI:15378"/>
        <dbReference type="ChEBI" id="CHEBI:24646"/>
        <dbReference type="ChEBI" id="CHEBI:57540"/>
        <dbReference type="ChEBI" id="CHEBI:57945"/>
        <dbReference type="ChEBI" id="CHEBI:132124"/>
    </reaction>
</comment>
<dbReference type="Pfam" id="PF00499">
    <property type="entry name" value="Oxidored_q3"/>
    <property type="match status" value="1"/>
</dbReference>
<dbReference type="NCBIfam" id="NF005165">
    <property type="entry name" value="PRK06638.1-5"/>
    <property type="match status" value="1"/>
</dbReference>
<sequence length="313" mass="33021">MNTALLLATSPGASDYGSSGENWLFWVIAIISVPAALGLLFCRKAVHAALCMALVMVCLGIVYLALQAPFLGVVQIFVYAGAVMMLFLFMMMLVGVDSSDSLVETIKGQRWLALLFGLGLAGLMITVIGQATYDGAKGLQNVDAEGNMTTMAKMIFGQYVWAFEATSALLITAVLGAMVLAHRERLTPKATQRDLAIKRIREGAIKAPLPSPGVFARHNAVDIPALLPDGSPSELSVSRVLVARGQNQSVLTVAEDVAIIEAEISPNAQNQADAQGHPLKGPGNPGFETGATSTSTLETTTRTATTKTEGDRS</sequence>
<gene>
    <name evidence="3" type="ORF">GCM10022223_35040</name>
</gene>